<protein>
    <submittedName>
        <fullName evidence="1">Uncharacterized protein</fullName>
    </submittedName>
</protein>
<reference evidence="1" key="1">
    <citation type="submission" date="2018-02" db="EMBL/GenBank/DDBJ databases">
        <title>Rhizophora mucronata_Transcriptome.</title>
        <authorList>
            <person name="Meera S.P."/>
            <person name="Sreeshan A."/>
            <person name="Augustine A."/>
        </authorList>
    </citation>
    <scope>NUCLEOTIDE SEQUENCE</scope>
    <source>
        <tissue evidence="1">Leaf</tissue>
    </source>
</reference>
<proteinExistence type="predicted"/>
<sequence>MHVLTINKFLIDPVKPSSTCTQTATSQGWMVSEIEYS</sequence>
<evidence type="ECO:0000313" key="1">
    <source>
        <dbReference type="EMBL" id="MBX64999.1"/>
    </source>
</evidence>
<dbReference type="AlphaFoldDB" id="A0A2P2QDG7"/>
<name>A0A2P2QDG7_RHIMU</name>
<organism evidence="1">
    <name type="scientific">Rhizophora mucronata</name>
    <name type="common">Asiatic mangrove</name>
    <dbReference type="NCBI Taxonomy" id="61149"/>
    <lineage>
        <taxon>Eukaryota</taxon>
        <taxon>Viridiplantae</taxon>
        <taxon>Streptophyta</taxon>
        <taxon>Embryophyta</taxon>
        <taxon>Tracheophyta</taxon>
        <taxon>Spermatophyta</taxon>
        <taxon>Magnoliopsida</taxon>
        <taxon>eudicotyledons</taxon>
        <taxon>Gunneridae</taxon>
        <taxon>Pentapetalae</taxon>
        <taxon>rosids</taxon>
        <taxon>fabids</taxon>
        <taxon>Malpighiales</taxon>
        <taxon>Rhizophoraceae</taxon>
        <taxon>Rhizophora</taxon>
    </lineage>
</organism>
<dbReference type="EMBL" id="GGEC01084515">
    <property type="protein sequence ID" value="MBX64999.1"/>
    <property type="molecule type" value="Transcribed_RNA"/>
</dbReference>
<accession>A0A2P2QDG7</accession>